<dbReference type="AlphaFoldDB" id="A0A108T2Z4"/>
<evidence type="ECO:0000313" key="2">
    <source>
        <dbReference type="Proteomes" id="UP000056419"/>
    </source>
</evidence>
<dbReference type="RefSeq" id="WP_060386538.1">
    <property type="nucleotide sequence ID" value="NZ_LRGC01000021.1"/>
</dbReference>
<dbReference type="Proteomes" id="UP000056419">
    <property type="component" value="Unassembled WGS sequence"/>
</dbReference>
<accession>A0A108T2Z4</accession>
<dbReference type="EMBL" id="LRGC01000021">
    <property type="protein sequence ID" value="KWR52367.1"/>
    <property type="molecule type" value="Genomic_DNA"/>
</dbReference>
<proteinExistence type="predicted"/>
<evidence type="ECO:0000313" key="1">
    <source>
        <dbReference type="EMBL" id="KWR52367.1"/>
    </source>
</evidence>
<protein>
    <submittedName>
        <fullName evidence="1">Uncharacterized protein</fullName>
    </submittedName>
</protein>
<keyword evidence="2" id="KW-1185">Reference proteome</keyword>
<name>A0A108T2Z4_BACSE</name>
<dbReference type="STRING" id="46506.AA415_02954"/>
<reference evidence="1 2" key="1">
    <citation type="journal article" date="2016" name="BMC Genomics">
        <title>Type VI secretion systems of human gut Bacteroidales segregate into three genetic architectures, two of which are contained on mobile genetic elements.</title>
        <authorList>
            <person name="Coyne M.J."/>
            <person name="Roelofs K.G."/>
            <person name="Comstock L.E."/>
        </authorList>
    </citation>
    <scope>NUCLEOTIDE SEQUENCE [LARGE SCALE GENOMIC DNA]</scope>
    <source>
        <strain evidence="1 2">CL09T03C01</strain>
    </source>
</reference>
<gene>
    <name evidence="1" type="ORF">AA415_02954</name>
</gene>
<comment type="caution">
    <text evidence="1">The sequence shown here is derived from an EMBL/GenBank/DDBJ whole genome shotgun (WGS) entry which is preliminary data.</text>
</comment>
<sequence length="125" mass="14519">MQKELLTIEFRYNDRPSGICPTTSCKKIITIGIFDSLEEAVRAGNETLKTLSKHFQVRDDDRFKIHGLFGNPDRIVTNTCYPTNGIVYFARITPLKFACLSETITEAFRAHERYKQYYQEIDEES</sequence>
<dbReference type="PATRIC" id="fig|46506.5.peg.3185"/>
<organism evidence="1 2">
    <name type="scientific">Bacteroides stercoris</name>
    <dbReference type="NCBI Taxonomy" id="46506"/>
    <lineage>
        <taxon>Bacteria</taxon>
        <taxon>Pseudomonadati</taxon>
        <taxon>Bacteroidota</taxon>
        <taxon>Bacteroidia</taxon>
        <taxon>Bacteroidales</taxon>
        <taxon>Bacteroidaceae</taxon>
        <taxon>Bacteroides</taxon>
    </lineage>
</organism>